<name>A0A178ZN01_9EURO</name>
<evidence type="ECO:0000256" key="6">
    <source>
        <dbReference type="ARBA" id="ARBA00022786"/>
    </source>
</evidence>
<comment type="caution">
    <text evidence="9">The sequence shown here is derived from an EMBL/GenBank/DDBJ whole genome shotgun (WGS) entry which is preliminary data.</text>
</comment>
<dbReference type="Pfam" id="PF22191">
    <property type="entry name" value="IBR_1"/>
    <property type="match status" value="1"/>
</dbReference>
<dbReference type="STRING" id="1367422.A0A178ZN01"/>
<gene>
    <name evidence="9" type="ORF">AYL99_03391</name>
</gene>
<dbReference type="InterPro" id="IPR013083">
    <property type="entry name" value="Znf_RING/FYVE/PHD"/>
</dbReference>
<dbReference type="GO" id="GO:0097039">
    <property type="term" value="P:protein linear polyubiquitination"/>
    <property type="evidence" value="ECO:0007669"/>
    <property type="project" value="TreeGrafter"/>
</dbReference>
<dbReference type="AlphaFoldDB" id="A0A178ZN01"/>
<keyword evidence="3" id="KW-0479">Metal-binding</keyword>
<evidence type="ECO:0000256" key="1">
    <source>
        <dbReference type="ARBA" id="ARBA00004906"/>
    </source>
</evidence>
<comment type="pathway">
    <text evidence="1">Protein modification; protein ubiquitination.</text>
</comment>
<keyword evidence="5" id="KW-0863">Zinc-finger</keyword>
<organism evidence="9 10">
    <name type="scientific">Fonsecaea erecta</name>
    <dbReference type="NCBI Taxonomy" id="1367422"/>
    <lineage>
        <taxon>Eukaryota</taxon>
        <taxon>Fungi</taxon>
        <taxon>Dikarya</taxon>
        <taxon>Ascomycota</taxon>
        <taxon>Pezizomycotina</taxon>
        <taxon>Eurotiomycetes</taxon>
        <taxon>Chaetothyriomycetidae</taxon>
        <taxon>Chaetothyriales</taxon>
        <taxon>Herpotrichiellaceae</taxon>
        <taxon>Fonsecaea</taxon>
    </lineage>
</organism>
<dbReference type="GO" id="GO:0004842">
    <property type="term" value="F:ubiquitin-protein transferase activity"/>
    <property type="evidence" value="ECO:0007669"/>
    <property type="project" value="TreeGrafter"/>
</dbReference>
<evidence type="ECO:0000256" key="4">
    <source>
        <dbReference type="ARBA" id="ARBA00022737"/>
    </source>
</evidence>
<dbReference type="InterPro" id="IPR013087">
    <property type="entry name" value="Znf_C2H2_type"/>
</dbReference>
<dbReference type="SUPFAM" id="SSF57850">
    <property type="entry name" value="RING/U-box"/>
    <property type="match status" value="2"/>
</dbReference>
<feature type="domain" description="RING-type" evidence="8">
    <location>
        <begin position="509"/>
        <end position="719"/>
    </location>
</feature>
<accession>A0A178ZN01</accession>
<proteinExistence type="predicted"/>
<evidence type="ECO:0000256" key="3">
    <source>
        <dbReference type="ARBA" id="ARBA00022723"/>
    </source>
</evidence>
<evidence type="ECO:0000256" key="7">
    <source>
        <dbReference type="ARBA" id="ARBA00022833"/>
    </source>
</evidence>
<dbReference type="GO" id="GO:0043161">
    <property type="term" value="P:proteasome-mediated ubiquitin-dependent protein catabolic process"/>
    <property type="evidence" value="ECO:0007669"/>
    <property type="project" value="TreeGrafter"/>
</dbReference>
<keyword evidence="7" id="KW-0862">Zinc</keyword>
<evidence type="ECO:0000313" key="10">
    <source>
        <dbReference type="Proteomes" id="UP000078343"/>
    </source>
</evidence>
<evidence type="ECO:0000256" key="2">
    <source>
        <dbReference type="ARBA" id="ARBA00022679"/>
    </source>
</evidence>
<dbReference type="OrthoDB" id="10009520at2759"/>
<evidence type="ECO:0000259" key="8">
    <source>
        <dbReference type="PROSITE" id="PS51873"/>
    </source>
</evidence>
<evidence type="ECO:0000313" key="9">
    <source>
        <dbReference type="EMBL" id="OAP61190.1"/>
    </source>
</evidence>
<dbReference type="CDD" id="cd20335">
    <property type="entry name" value="BRcat_RBR"/>
    <property type="match status" value="1"/>
</dbReference>
<evidence type="ECO:0000256" key="5">
    <source>
        <dbReference type="ARBA" id="ARBA00022771"/>
    </source>
</evidence>
<keyword evidence="2" id="KW-0808">Transferase</keyword>
<dbReference type="Proteomes" id="UP000078343">
    <property type="component" value="Unassembled WGS sequence"/>
</dbReference>
<dbReference type="Pfam" id="PF01485">
    <property type="entry name" value="IBR"/>
    <property type="match status" value="1"/>
</dbReference>
<dbReference type="GeneID" id="30007561"/>
<dbReference type="InterPro" id="IPR051628">
    <property type="entry name" value="LUBAC_E3_Ligases"/>
</dbReference>
<dbReference type="GO" id="GO:0000151">
    <property type="term" value="C:ubiquitin ligase complex"/>
    <property type="evidence" value="ECO:0007669"/>
    <property type="project" value="TreeGrafter"/>
</dbReference>
<dbReference type="PROSITE" id="PS51873">
    <property type="entry name" value="TRIAD"/>
    <property type="match status" value="1"/>
</dbReference>
<dbReference type="CDD" id="cd22585">
    <property type="entry name" value="Rcat_RBR_DEAH12-like"/>
    <property type="match status" value="1"/>
</dbReference>
<reference evidence="9 10" key="1">
    <citation type="submission" date="2016-04" db="EMBL/GenBank/DDBJ databases">
        <title>Draft genome of Fonsecaea erecta CBS 125763.</title>
        <authorList>
            <person name="Weiss V.A."/>
            <person name="Vicente V.A."/>
            <person name="Raittz R.T."/>
            <person name="Moreno L.F."/>
            <person name="De Souza E.M."/>
            <person name="Pedrosa F.O."/>
            <person name="Steffens M.B."/>
            <person name="Faoro H."/>
            <person name="Tadra-Sfeir M.Z."/>
            <person name="Najafzadeh M.J."/>
            <person name="Felipe M.S."/>
            <person name="Teixeira M."/>
            <person name="Sun J."/>
            <person name="Xi L."/>
            <person name="Gomes R."/>
            <person name="De Azevedo C.M."/>
            <person name="Salgado C.G."/>
            <person name="Da Silva M.B."/>
            <person name="Nascimento M.F."/>
            <person name="Queiroz-Telles F."/>
            <person name="Attili D.S."/>
            <person name="Gorbushina A."/>
        </authorList>
    </citation>
    <scope>NUCLEOTIDE SEQUENCE [LARGE SCALE GENOMIC DNA]</scope>
    <source>
        <strain evidence="9 10">CBS 125763</strain>
    </source>
</reference>
<dbReference type="GO" id="GO:0043130">
    <property type="term" value="F:ubiquitin binding"/>
    <property type="evidence" value="ECO:0007669"/>
    <property type="project" value="TreeGrafter"/>
</dbReference>
<dbReference type="GO" id="GO:0008270">
    <property type="term" value="F:zinc ion binding"/>
    <property type="evidence" value="ECO:0007669"/>
    <property type="project" value="UniProtKB-KW"/>
</dbReference>
<keyword evidence="10" id="KW-1185">Reference proteome</keyword>
<dbReference type="InterPro" id="IPR044066">
    <property type="entry name" value="TRIAD_supradom"/>
</dbReference>
<dbReference type="InterPro" id="IPR002867">
    <property type="entry name" value="IBR_dom"/>
</dbReference>
<dbReference type="PANTHER" id="PTHR22770:SF13">
    <property type="entry name" value="RING-TYPE DOMAIN-CONTAINING PROTEIN"/>
    <property type="match status" value="1"/>
</dbReference>
<dbReference type="PROSITE" id="PS00028">
    <property type="entry name" value="ZINC_FINGER_C2H2_1"/>
    <property type="match status" value="1"/>
</dbReference>
<dbReference type="PANTHER" id="PTHR22770">
    <property type="entry name" value="UBIQUITIN CONJUGATING ENZYME 7 INTERACTING PROTEIN-RELATED"/>
    <property type="match status" value="1"/>
</dbReference>
<dbReference type="EMBL" id="LVYI01000003">
    <property type="protein sequence ID" value="OAP61190.1"/>
    <property type="molecule type" value="Genomic_DNA"/>
</dbReference>
<sequence>MRMRLGQGRDDGLARDFSGASVYYNEYGSILKISLPTDFSLACITGLAPGATPEAVVDILRGLGLNLDIECVRILENSASAGVTATVKAEDPLFAKELSVTLQNRQSALSATPMPIDARRTNCRKVYISWHKPTQSVWLNFGNGEIANRVAQRFNQGTYTCLGQRVKSSAAKSSHSRRGRDYFSYNPVAWTITLSEVPSGTTSRDVQESIRPLQDKPRHVEVRDSYRASDAEVSVEVRSHLEEHGPLESFYLAPPSKGKRVKASAWFRDEADARSACSLNGRQLDILGQGKLTVTLVQSAKISVLTTVYLALKPRIDKESITWREQYLGFHVYPGTLHTTLKVEGDNSKSVANARRTLEEISRGVVLEDGGKVIWGSALNSTGRVYKKLKSIERDLQVVIARDKSKHQLRFHGPPEKIQPAVRRITDILREESSTSYEIDLTPHQFSWTIKGGFKSIEQALGNNVAVFNVVSRSIIINGTQQQYDTAVAIMDGKRAIEFRSSLDGATTSDGDCPICFCEADTAIQTSCKHTYCLECFEGYCKSATSTDKNDFQIKCQGGEGTCSTVFTLHELKDHVSSSVFEAVLQSSFEDYVQRHPEIFRHCPTPDCGHIYRCTTSLGSQPPAYTCSNCFERLCTSCHARHGEYTCAEFKDIAAGGDAALARLKRELNIKNCPQCTTPMEKTEGCNHITCGGCRAHICWVCMEVFESSGPCYSHMNKVHGGIGLGLDHLGDW</sequence>
<keyword evidence="4" id="KW-0677">Repeat</keyword>
<dbReference type="Gene3D" id="1.20.120.1750">
    <property type="match status" value="1"/>
</dbReference>
<dbReference type="RefSeq" id="XP_018694557.1">
    <property type="nucleotide sequence ID" value="XM_018834907.1"/>
</dbReference>
<dbReference type="CDD" id="cd16449">
    <property type="entry name" value="RING-HC"/>
    <property type="match status" value="1"/>
</dbReference>
<protein>
    <recommendedName>
        <fullName evidence="8">RING-type domain-containing protein</fullName>
    </recommendedName>
</protein>
<dbReference type="Gene3D" id="3.30.40.10">
    <property type="entry name" value="Zinc/RING finger domain, C3HC4 (zinc finger)"/>
    <property type="match status" value="1"/>
</dbReference>
<keyword evidence="6" id="KW-0833">Ubl conjugation pathway</keyword>